<protein>
    <submittedName>
        <fullName evidence="2">Uncharacterized protein</fullName>
    </submittedName>
</protein>
<dbReference type="EMBL" id="ML220140">
    <property type="protein sequence ID" value="TGZ78593.1"/>
    <property type="molecule type" value="Genomic_DNA"/>
</dbReference>
<accession>A0A4S2MNG7</accession>
<evidence type="ECO:0000313" key="2">
    <source>
        <dbReference type="EMBL" id="TGZ78593.1"/>
    </source>
</evidence>
<organism evidence="2 3">
    <name type="scientific">Ascodesmis nigricans</name>
    <dbReference type="NCBI Taxonomy" id="341454"/>
    <lineage>
        <taxon>Eukaryota</taxon>
        <taxon>Fungi</taxon>
        <taxon>Dikarya</taxon>
        <taxon>Ascomycota</taxon>
        <taxon>Pezizomycotina</taxon>
        <taxon>Pezizomycetes</taxon>
        <taxon>Pezizales</taxon>
        <taxon>Ascodesmidaceae</taxon>
        <taxon>Ascodesmis</taxon>
    </lineage>
</organism>
<evidence type="ECO:0000256" key="1">
    <source>
        <dbReference type="SAM" id="Phobius"/>
    </source>
</evidence>
<feature type="transmembrane region" description="Helical" evidence="1">
    <location>
        <begin position="120"/>
        <end position="138"/>
    </location>
</feature>
<sequence>MAPRRGGSLDYTTASLPTEPTTPINWLFGHPYRSVYGYLYPKNLLVTTSILTFFFLLLLLLFLRHRRHHHLQRWWWHRLLTFSVLLLLLAELLLLARSALLFTESPVPLSFKVEYTFQRVLGRMGELGLLAAIIAVVIRKNITYPPSSTTPEPPTAASHFHAEKESARFPDAPRIIKLFKLALYALWTICGALLIAYTTYAFIFDGQAGASRKRLDEWVLTDRDFGVVMTRGMAWNVKSEDYYGGDFPGVKVLEKMLRWPKWAESEEARRTFIDWRGTQIKLGVAMDVLVLVTILVAMGAGLVRWRWRRQVGERAILRSAFCALVFLLFLAILHLVTSAHFILPNFRTLTSATKWEKFTLAYEIEVQDIVSTNSPYRPSAWFEDYRHPVSQWPVIEIVLEGVGRVLTAYVLLAVVRRTLYPQEDDDGDGEGDMMEVVVMRDERMVGAPSGGPPVFIAGNYVGDRVLQTDEFGGRIWVRNT</sequence>
<dbReference type="OrthoDB" id="3797113at2759"/>
<keyword evidence="1" id="KW-0472">Membrane</keyword>
<feature type="transmembrane region" description="Helical" evidence="1">
    <location>
        <begin position="315"/>
        <end position="336"/>
    </location>
</feature>
<keyword evidence="1" id="KW-1133">Transmembrane helix</keyword>
<gene>
    <name evidence="2" type="ORF">EX30DRAFT_343140</name>
</gene>
<dbReference type="Proteomes" id="UP000298138">
    <property type="component" value="Unassembled WGS sequence"/>
</dbReference>
<feature type="transmembrane region" description="Helical" evidence="1">
    <location>
        <begin position="181"/>
        <end position="203"/>
    </location>
</feature>
<keyword evidence="1" id="KW-0812">Transmembrane</keyword>
<feature type="transmembrane region" description="Helical" evidence="1">
    <location>
        <begin position="282"/>
        <end position="303"/>
    </location>
</feature>
<feature type="transmembrane region" description="Helical" evidence="1">
    <location>
        <begin position="75"/>
        <end position="100"/>
    </location>
</feature>
<proteinExistence type="predicted"/>
<feature type="transmembrane region" description="Helical" evidence="1">
    <location>
        <begin position="44"/>
        <end position="63"/>
    </location>
</feature>
<keyword evidence="3" id="KW-1185">Reference proteome</keyword>
<name>A0A4S2MNG7_9PEZI</name>
<dbReference type="InParanoid" id="A0A4S2MNG7"/>
<evidence type="ECO:0000313" key="3">
    <source>
        <dbReference type="Proteomes" id="UP000298138"/>
    </source>
</evidence>
<dbReference type="AlphaFoldDB" id="A0A4S2MNG7"/>
<reference evidence="2 3" key="1">
    <citation type="submission" date="2019-04" db="EMBL/GenBank/DDBJ databases">
        <title>Comparative genomics and transcriptomics to analyze fruiting body development in filamentous ascomycetes.</title>
        <authorList>
            <consortium name="DOE Joint Genome Institute"/>
            <person name="Lutkenhaus R."/>
            <person name="Traeger S."/>
            <person name="Breuer J."/>
            <person name="Kuo A."/>
            <person name="Lipzen A."/>
            <person name="Pangilinan J."/>
            <person name="Dilworth D."/>
            <person name="Sandor L."/>
            <person name="Poggeler S."/>
            <person name="Barry K."/>
            <person name="Grigoriev I.V."/>
            <person name="Nowrousian M."/>
        </authorList>
    </citation>
    <scope>NUCLEOTIDE SEQUENCE [LARGE SCALE GENOMIC DNA]</scope>
    <source>
        <strain evidence="2 3">CBS 389.68</strain>
    </source>
</reference>